<dbReference type="OrthoDB" id="6400575at2"/>
<dbReference type="RefSeq" id="WP_080173944.1">
    <property type="nucleotide sequence ID" value="NZ_AP024855.1"/>
</dbReference>
<protein>
    <submittedName>
        <fullName evidence="1">DUF1496 domain-containing protein</fullName>
    </submittedName>
</protein>
<dbReference type="InterPro" id="IPR009971">
    <property type="entry name" value="DUF1496"/>
</dbReference>
<reference evidence="1 4" key="2">
    <citation type="submission" date="2024-01" db="EMBL/GenBank/DDBJ databases">
        <title>Active colonisers of the gastrointestinal tract of Atlantic salmon farmed in a warm water region.</title>
        <authorList>
            <person name="Bowman J.P."/>
        </authorList>
    </citation>
    <scope>NUCLEOTIDE SEQUENCE [LARGE SCALE GENOMIC DNA]</scope>
    <source>
        <strain evidence="1 4">S3MW1</strain>
    </source>
</reference>
<organism evidence="2 3">
    <name type="scientific">Photobacterium toruni</name>
    <dbReference type="NCBI Taxonomy" id="1935446"/>
    <lineage>
        <taxon>Bacteria</taxon>
        <taxon>Pseudomonadati</taxon>
        <taxon>Pseudomonadota</taxon>
        <taxon>Gammaproteobacteria</taxon>
        <taxon>Vibrionales</taxon>
        <taxon>Vibrionaceae</taxon>
        <taxon>Photobacterium</taxon>
    </lineage>
</organism>
<dbReference type="EMBL" id="FUWP01000003">
    <property type="protein sequence ID" value="SKA04823.1"/>
    <property type="molecule type" value="Genomic_DNA"/>
</dbReference>
<sequence length="102" mass="11195">MRFLKRGWLVIIGIIGFVVISHAKQYSTENIAVIQPMTELQLNTLSQRYCLYAGEGYSLGAVITTGNIVLECIPAQEIELNGPLKWGVRQAVSTSVTAAKNK</sequence>
<dbReference type="Proteomes" id="UP000191116">
    <property type="component" value="Unassembled WGS sequence"/>
</dbReference>
<evidence type="ECO:0000313" key="3">
    <source>
        <dbReference type="Proteomes" id="UP000191116"/>
    </source>
</evidence>
<accession>A0A1T4QM39</accession>
<evidence type="ECO:0000313" key="2">
    <source>
        <dbReference type="EMBL" id="SKA04823.1"/>
    </source>
</evidence>
<gene>
    <name evidence="2" type="ORF">CZ814_01059</name>
    <name evidence="1" type="ORF">VXS06_03755</name>
</gene>
<evidence type="ECO:0000313" key="4">
    <source>
        <dbReference type="Proteomes" id="UP001306119"/>
    </source>
</evidence>
<dbReference type="Pfam" id="PF07383">
    <property type="entry name" value="DUF1496"/>
    <property type="match status" value="1"/>
</dbReference>
<dbReference type="EMBL" id="JAYXUG010000002">
    <property type="protein sequence ID" value="MEC6830872.1"/>
    <property type="molecule type" value="Genomic_DNA"/>
</dbReference>
<name>A0A1T4QM39_9GAMM</name>
<evidence type="ECO:0000313" key="1">
    <source>
        <dbReference type="EMBL" id="MEC6830872.1"/>
    </source>
</evidence>
<proteinExistence type="predicted"/>
<reference evidence="2 3" key="1">
    <citation type="submission" date="2017-02" db="EMBL/GenBank/DDBJ databases">
        <authorList>
            <person name="Peterson S.W."/>
        </authorList>
    </citation>
    <scope>NUCLEOTIDE SEQUENCE [LARGE SCALE GENOMIC DNA]</scope>
    <source>
        <strain evidence="2 3">CECT 9189</strain>
    </source>
</reference>
<dbReference type="AlphaFoldDB" id="A0A1T4QM39"/>
<keyword evidence="4" id="KW-1185">Reference proteome</keyword>
<dbReference type="Proteomes" id="UP001306119">
    <property type="component" value="Unassembled WGS sequence"/>
</dbReference>